<evidence type="ECO:0000256" key="7">
    <source>
        <dbReference type="ARBA" id="ARBA00022840"/>
    </source>
</evidence>
<organism evidence="11 12">
    <name type="scientific">Streptomyces noursei</name>
    <name type="common">Streptomyces albulus</name>
    <dbReference type="NCBI Taxonomy" id="1971"/>
    <lineage>
        <taxon>Bacteria</taxon>
        <taxon>Bacillati</taxon>
        <taxon>Actinomycetota</taxon>
        <taxon>Actinomycetes</taxon>
        <taxon>Kitasatosporales</taxon>
        <taxon>Streptomycetaceae</taxon>
        <taxon>Streptomyces</taxon>
    </lineage>
</organism>
<feature type="domain" description="Histidine kinase/HSP90-like ATPase" evidence="10">
    <location>
        <begin position="297"/>
        <end position="397"/>
    </location>
</feature>
<keyword evidence="6 11" id="KW-0418">Kinase</keyword>
<evidence type="ECO:0000256" key="3">
    <source>
        <dbReference type="ARBA" id="ARBA00022553"/>
    </source>
</evidence>
<feature type="transmembrane region" description="Helical" evidence="9">
    <location>
        <begin position="124"/>
        <end position="142"/>
    </location>
</feature>
<dbReference type="RefSeq" id="WP_020930650.1">
    <property type="nucleotide sequence ID" value="NZ_BHXC01000006.1"/>
</dbReference>
<gene>
    <name evidence="11" type="ORF">SALB_02236</name>
</gene>
<dbReference type="GO" id="GO:0000155">
    <property type="term" value="F:phosphorelay sensor kinase activity"/>
    <property type="evidence" value="ECO:0007669"/>
    <property type="project" value="InterPro"/>
</dbReference>
<protein>
    <recommendedName>
        <fullName evidence="2">histidine kinase</fullName>
        <ecNumber evidence="2">2.7.13.3</ecNumber>
    </recommendedName>
</protein>
<dbReference type="GO" id="GO:0016020">
    <property type="term" value="C:membrane"/>
    <property type="evidence" value="ECO:0007669"/>
    <property type="project" value="InterPro"/>
</dbReference>
<evidence type="ECO:0000313" key="11">
    <source>
        <dbReference type="EMBL" id="GCB89548.1"/>
    </source>
</evidence>
<name>A0A401QW55_STRNR</name>
<feature type="transmembrane region" description="Helical" evidence="9">
    <location>
        <begin position="44"/>
        <end position="61"/>
    </location>
</feature>
<evidence type="ECO:0000256" key="2">
    <source>
        <dbReference type="ARBA" id="ARBA00012438"/>
    </source>
</evidence>
<evidence type="ECO:0000256" key="1">
    <source>
        <dbReference type="ARBA" id="ARBA00000085"/>
    </source>
</evidence>
<evidence type="ECO:0000313" key="12">
    <source>
        <dbReference type="Proteomes" id="UP000288351"/>
    </source>
</evidence>
<dbReference type="EC" id="2.7.13.3" evidence="2"/>
<evidence type="ECO:0000256" key="6">
    <source>
        <dbReference type="ARBA" id="ARBA00022777"/>
    </source>
</evidence>
<reference evidence="11 12" key="1">
    <citation type="journal article" date="2019" name="Microbiol. Resour. Announc.">
        <title>Draft Genome Sequence of the Most Traditional epsilon-Poly-l-Lysine Producer, Streptomyces albulus NBRC14147.</title>
        <authorList>
            <person name="Yamanaka K."/>
            <person name="Hamano Y."/>
        </authorList>
    </citation>
    <scope>NUCLEOTIDE SEQUENCE [LARGE SCALE GENOMIC DNA]</scope>
    <source>
        <strain evidence="11 12">NBRC 14147</strain>
    </source>
</reference>
<sequence>MEPRTPFPRRIRWAAPVALCLVLVLAWLADWVSVQPLTGYPHHVADFVPLATAPLYAVLLLAPDGWSTVRRRAAAAAAASWTVTGVLALLPHRSAAGTWGLPETVALLALLARTARRAEPPPAAVALCAALGTAVVAAPLRMWHYNDLVNYAFALTVAVGTLLGLGCYLRALDARRARAVTAVRQSERLELARDLHDFVAHHVTGIVVQAQAARTIRESAPERVDTMLTGIEKAGLETLDSMRRLVRVLREEEGRAVRPGELYAALAELAADFSRGGGPDVTVRIDAAARRARLAPEVETSVQRAVQEALTNVRRHAPGAVTVAVRAALRAGQLAVEVRNDGPVDRAAAPAGGRGGFGLVGLRERAEAVGGSLTAGPTPEGGWQLTATFPVLDPRPDDAGMARSDA</sequence>
<dbReference type="InterPro" id="IPR003594">
    <property type="entry name" value="HATPase_dom"/>
</dbReference>
<keyword evidence="5" id="KW-0547">Nucleotide-binding</keyword>
<comment type="catalytic activity">
    <reaction evidence="1">
        <text>ATP + protein L-histidine = ADP + protein N-phospho-L-histidine.</text>
        <dbReference type="EC" id="2.7.13.3"/>
    </reaction>
</comment>
<evidence type="ECO:0000256" key="9">
    <source>
        <dbReference type="SAM" id="Phobius"/>
    </source>
</evidence>
<dbReference type="Proteomes" id="UP000288351">
    <property type="component" value="Unassembled WGS sequence"/>
</dbReference>
<keyword evidence="9" id="KW-0812">Transmembrane</keyword>
<proteinExistence type="predicted"/>
<dbReference type="InterPro" id="IPR036890">
    <property type="entry name" value="HATPase_C_sf"/>
</dbReference>
<dbReference type="Pfam" id="PF02518">
    <property type="entry name" value="HATPase_c"/>
    <property type="match status" value="1"/>
</dbReference>
<keyword evidence="4" id="KW-0808">Transferase</keyword>
<evidence type="ECO:0000256" key="5">
    <source>
        <dbReference type="ARBA" id="ARBA00022741"/>
    </source>
</evidence>
<evidence type="ECO:0000256" key="8">
    <source>
        <dbReference type="ARBA" id="ARBA00023012"/>
    </source>
</evidence>
<dbReference type="PANTHER" id="PTHR24421:SF10">
    <property type="entry name" value="NITRATE_NITRITE SENSOR PROTEIN NARQ"/>
    <property type="match status" value="1"/>
</dbReference>
<dbReference type="Gene3D" id="3.30.565.10">
    <property type="entry name" value="Histidine kinase-like ATPase, C-terminal domain"/>
    <property type="match status" value="1"/>
</dbReference>
<dbReference type="InterPro" id="IPR050482">
    <property type="entry name" value="Sensor_HK_TwoCompSys"/>
</dbReference>
<comment type="caution">
    <text evidence="11">The sequence shown here is derived from an EMBL/GenBank/DDBJ whole genome shotgun (WGS) entry which is preliminary data.</text>
</comment>
<dbReference type="InterPro" id="IPR011712">
    <property type="entry name" value="Sig_transdc_His_kin_sub3_dim/P"/>
</dbReference>
<dbReference type="SUPFAM" id="SSF55874">
    <property type="entry name" value="ATPase domain of HSP90 chaperone/DNA topoisomerase II/histidine kinase"/>
    <property type="match status" value="1"/>
</dbReference>
<dbReference type="Pfam" id="PF07730">
    <property type="entry name" value="HisKA_3"/>
    <property type="match status" value="1"/>
</dbReference>
<dbReference type="EMBL" id="BHXC01000006">
    <property type="protein sequence ID" value="GCB89548.1"/>
    <property type="molecule type" value="Genomic_DNA"/>
</dbReference>
<keyword evidence="7" id="KW-0067">ATP-binding</keyword>
<dbReference type="AlphaFoldDB" id="A0A401QW55"/>
<dbReference type="GO" id="GO:0046983">
    <property type="term" value="F:protein dimerization activity"/>
    <property type="evidence" value="ECO:0007669"/>
    <property type="project" value="InterPro"/>
</dbReference>
<dbReference type="PANTHER" id="PTHR24421">
    <property type="entry name" value="NITRATE/NITRITE SENSOR PROTEIN NARX-RELATED"/>
    <property type="match status" value="1"/>
</dbReference>
<keyword evidence="9" id="KW-1133">Transmembrane helix</keyword>
<evidence type="ECO:0000259" key="10">
    <source>
        <dbReference type="SMART" id="SM00387"/>
    </source>
</evidence>
<dbReference type="Gene3D" id="1.20.5.1930">
    <property type="match status" value="1"/>
</dbReference>
<accession>A0A401QW55</accession>
<keyword evidence="8" id="KW-0902">Two-component regulatory system</keyword>
<dbReference type="CDD" id="cd16917">
    <property type="entry name" value="HATPase_UhpB-NarQ-NarX-like"/>
    <property type="match status" value="1"/>
</dbReference>
<keyword evidence="3" id="KW-0597">Phosphoprotein</keyword>
<evidence type="ECO:0000256" key="4">
    <source>
        <dbReference type="ARBA" id="ARBA00022679"/>
    </source>
</evidence>
<dbReference type="GO" id="GO:0005524">
    <property type="term" value="F:ATP binding"/>
    <property type="evidence" value="ECO:0007669"/>
    <property type="project" value="UniProtKB-KW"/>
</dbReference>
<keyword evidence="9" id="KW-0472">Membrane</keyword>
<feature type="transmembrane region" description="Helical" evidence="9">
    <location>
        <begin position="148"/>
        <end position="169"/>
    </location>
</feature>
<dbReference type="SMART" id="SM00387">
    <property type="entry name" value="HATPase_c"/>
    <property type="match status" value="1"/>
</dbReference>